<dbReference type="InterPro" id="IPR013154">
    <property type="entry name" value="ADH-like_N"/>
</dbReference>
<keyword evidence="1" id="KW-0521">NADP</keyword>
<dbReference type="GO" id="GO:0070402">
    <property type="term" value="F:NADPH binding"/>
    <property type="evidence" value="ECO:0007669"/>
    <property type="project" value="TreeGrafter"/>
</dbReference>
<feature type="domain" description="Enoyl reductase (ER)" evidence="3">
    <location>
        <begin position="16"/>
        <end position="329"/>
    </location>
</feature>
<evidence type="ECO:0000256" key="1">
    <source>
        <dbReference type="ARBA" id="ARBA00022857"/>
    </source>
</evidence>
<dbReference type="AlphaFoldDB" id="A0A3B0T0X3"/>
<sequence length="329" mass="35089">MNREKTMKAITIPHTGSAAALDYTEVPYPIVPPGCLLVKVSSTGLSFGDVMIRKGEYPHMPPLPFIPGFEACGVVMQVGDGVDSSWLDQRVVVSAMNAHAEYLVAPVLFAARVPQSVSDEAAAAVPSNYLTALKMLDDIGRAVTGETILIHAAAGGVGIALLQLAKLRGLKTIGIAGGAEKCSFVLDHGADAAIDYLSEDVTARLQEITDGRGVDVSFNSVCGDTLYHDLEGLAPFGRLVIFGMAMGPPPPDLIQKFLMRFSDSISLHTFSFETVAVHQATEVASSLRMLMELLEAGKIAPPIWRVFDLCNAAQAHKMLESRKVLGKVV</sequence>
<dbReference type="Gene3D" id="3.90.180.10">
    <property type="entry name" value="Medium-chain alcohol dehydrogenases, catalytic domain"/>
    <property type="match status" value="1"/>
</dbReference>
<dbReference type="Gene3D" id="3.40.50.720">
    <property type="entry name" value="NAD(P)-binding Rossmann-like Domain"/>
    <property type="match status" value="1"/>
</dbReference>
<dbReference type="GO" id="GO:0008270">
    <property type="term" value="F:zinc ion binding"/>
    <property type="evidence" value="ECO:0007669"/>
    <property type="project" value="InterPro"/>
</dbReference>
<dbReference type="InterPro" id="IPR036291">
    <property type="entry name" value="NAD(P)-bd_dom_sf"/>
</dbReference>
<dbReference type="SMART" id="SM00829">
    <property type="entry name" value="PKS_ER"/>
    <property type="match status" value="1"/>
</dbReference>
<organism evidence="4">
    <name type="scientific">hydrothermal vent metagenome</name>
    <dbReference type="NCBI Taxonomy" id="652676"/>
    <lineage>
        <taxon>unclassified sequences</taxon>
        <taxon>metagenomes</taxon>
        <taxon>ecological metagenomes</taxon>
    </lineage>
</organism>
<dbReference type="InterPro" id="IPR011032">
    <property type="entry name" value="GroES-like_sf"/>
</dbReference>
<dbReference type="PROSITE" id="PS01162">
    <property type="entry name" value="QOR_ZETA_CRYSTAL"/>
    <property type="match status" value="1"/>
</dbReference>
<keyword evidence="2" id="KW-0560">Oxidoreductase</keyword>
<protein>
    <recommendedName>
        <fullName evidence="3">Enoyl reductase (ER) domain-containing protein</fullName>
    </recommendedName>
</protein>
<reference evidence="4" key="1">
    <citation type="submission" date="2018-06" db="EMBL/GenBank/DDBJ databases">
        <authorList>
            <person name="Zhirakovskaya E."/>
        </authorList>
    </citation>
    <scope>NUCLEOTIDE SEQUENCE</scope>
</reference>
<evidence type="ECO:0000313" key="4">
    <source>
        <dbReference type="EMBL" id="VAW07007.1"/>
    </source>
</evidence>
<dbReference type="Pfam" id="PF08240">
    <property type="entry name" value="ADH_N"/>
    <property type="match status" value="1"/>
</dbReference>
<dbReference type="InterPro" id="IPR013149">
    <property type="entry name" value="ADH-like_C"/>
</dbReference>
<dbReference type="Pfam" id="PF00107">
    <property type="entry name" value="ADH_zinc_N"/>
    <property type="match status" value="1"/>
</dbReference>
<evidence type="ECO:0000259" key="3">
    <source>
        <dbReference type="SMART" id="SM00829"/>
    </source>
</evidence>
<gene>
    <name evidence="4" type="ORF">MNBD_ALPHA01-907</name>
</gene>
<dbReference type="InterPro" id="IPR002364">
    <property type="entry name" value="Quin_OxRdtase/zeta-crystal_CS"/>
</dbReference>
<dbReference type="GO" id="GO:0016651">
    <property type="term" value="F:oxidoreductase activity, acting on NAD(P)H"/>
    <property type="evidence" value="ECO:0007669"/>
    <property type="project" value="TreeGrafter"/>
</dbReference>
<name>A0A3B0T0X3_9ZZZZ</name>
<evidence type="ECO:0000256" key="2">
    <source>
        <dbReference type="ARBA" id="ARBA00023002"/>
    </source>
</evidence>
<dbReference type="InterPro" id="IPR020843">
    <property type="entry name" value="ER"/>
</dbReference>
<dbReference type="PANTHER" id="PTHR48106">
    <property type="entry name" value="QUINONE OXIDOREDUCTASE PIG3-RELATED"/>
    <property type="match status" value="1"/>
</dbReference>
<dbReference type="SUPFAM" id="SSF50129">
    <property type="entry name" value="GroES-like"/>
    <property type="match status" value="1"/>
</dbReference>
<dbReference type="SUPFAM" id="SSF51735">
    <property type="entry name" value="NAD(P)-binding Rossmann-fold domains"/>
    <property type="match status" value="1"/>
</dbReference>
<dbReference type="EMBL" id="UOEJ01000257">
    <property type="protein sequence ID" value="VAW07007.1"/>
    <property type="molecule type" value="Genomic_DNA"/>
</dbReference>
<proteinExistence type="predicted"/>
<feature type="non-terminal residue" evidence="4">
    <location>
        <position position="329"/>
    </location>
</feature>
<accession>A0A3B0T0X3</accession>